<dbReference type="InterPro" id="IPR017850">
    <property type="entry name" value="Alkaline_phosphatase_core_sf"/>
</dbReference>
<proteinExistence type="predicted"/>
<dbReference type="Gene3D" id="3.30.1360.180">
    <property type="match status" value="1"/>
</dbReference>
<accession>A0A0W8FW36</accession>
<dbReference type="SUPFAM" id="SSF53649">
    <property type="entry name" value="Alkaline phosphatase-like"/>
    <property type="match status" value="1"/>
</dbReference>
<dbReference type="PANTHER" id="PTHR10151">
    <property type="entry name" value="ECTONUCLEOTIDE PYROPHOSPHATASE/PHOSPHODIESTERASE"/>
    <property type="match status" value="1"/>
</dbReference>
<dbReference type="AlphaFoldDB" id="A0A0W8FW36"/>
<dbReference type="EC" id="3.1.4.1" evidence="1"/>
<gene>
    <name evidence="1" type="ORF">ASZ90_005099</name>
</gene>
<dbReference type="PANTHER" id="PTHR10151:SF120">
    <property type="entry name" value="BIS(5'-ADENOSYL)-TRIPHOSPHATASE"/>
    <property type="match status" value="1"/>
</dbReference>
<dbReference type="InterPro" id="IPR002591">
    <property type="entry name" value="Phosphodiest/P_Trfase"/>
</dbReference>
<dbReference type="CDD" id="cd16018">
    <property type="entry name" value="Enpp"/>
    <property type="match status" value="1"/>
</dbReference>
<dbReference type="GO" id="GO:0047429">
    <property type="term" value="F:nucleoside triphosphate diphosphatase activity"/>
    <property type="evidence" value="ECO:0007669"/>
    <property type="project" value="UniProtKB-EC"/>
</dbReference>
<dbReference type="EC" id="3.6.1.9" evidence="1"/>
<dbReference type="Pfam" id="PF01663">
    <property type="entry name" value="Phosphodiest"/>
    <property type="match status" value="1"/>
</dbReference>
<evidence type="ECO:0000313" key="1">
    <source>
        <dbReference type="EMBL" id="KUG25085.1"/>
    </source>
</evidence>
<sequence length="397" mass="46111">MKKFLILFLFITAQIFAAEPYVILVSFDGFRWDYVNRGVTPHIQKFIDDGVHASSLRPAFPSKTFPNHYSIITGLYPQNHGIISNRFGNPHSGEWFGMRTTKNNWWVGRAFWETAEYNGIITGTYFWPGSRLDDETRRPTYSKVYEHEKPYEERIDSLINWLQLPKEKRPHFLSIYFDETDTKGHMYGPNSPEINLSIQRCDLLVNYMIIGLEKIGLIDSVNIILISDHGMTEISKERTINIEQMLDGLEYTATGGDPFMMIQPSAKDREKIKTRLEANQGHYKFYERENVPEYYHYSKNGLISDFVLIAELGWLLVHNRDIERWDEYKSAGTHGYDNHQIDMHGIFIAKGPAFKNGYKTGTVWNIDIYPLLCEIFGIPQPQNIDGKLERIGFILAD</sequence>
<dbReference type="GO" id="GO:0004528">
    <property type="term" value="F:phosphodiesterase I activity"/>
    <property type="evidence" value="ECO:0007669"/>
    <property type="project" value="UniProtKB-EC"/>
</dbReference>
<reference evidence="1" key="1">
    <citation type="journal article" date="2015" name="Proc. Natl. Acad. Sci. U.S.A.">
        <title>Networks of energetic and metabolic interactions define dynamics in microbial communities.</title>
        <authorList>
            <person name="Embree M."/>
            <person name="Liu J.K."/>
            <person name="Al-Bassam M.M."/>
            <person name="Zengler K."/>
        </authorList>
    </citation>
    <scope>NUCLEOTIDE SEQUENCE</scope>
</reference>
<name>A0A0W8FW36_9ZZZZ</name>
<dbReference type="Gene3D" id="3.40.720.10">
    <property type="entry name" value="Alkaline Phosphatase, subunit A"/>
    <property type="match status" value="1"/>
</dbReference>
<dbReference type="EMBL" id="LNQE01000773">
    <property type="protein sequence ID" value="KUG25085.1"/>
    <property type="molecule type" value="Genomic_DNA"/>
</dbReference>
<comment type="caution">
    <text evidence="1">The sequence shown here is derived from an EMBL/GenBank/DDBJ whole genome shotgun (WGS) entry which is preliminary data.</text>
</comment>
<organism evidence="1">
    <name type="scientific">hydrocarbon metagenome</name>
    <dbReference type="NCBI Taxonomy" id="938273"/>
    <lineage>
        <taxon>unclassified sequences</taxon>
        <taxon>metagenomes</taxon>
        <taxon>ecological metagenomes</taxon>
    </lineage>
</organism>
<keyword evidence="1" id="KW-0378">Hydrolase</keyword>
<protein>
    <submittedName>
        <fullName evidence="1">Alkaline phosphodiesterase i / nucleotide pyrophosphatase</fullName>
        <ecNumber evidence="1">3.1.4.1</ecNumber>
        <ecNumber evidence="1">3.6.1.9</ecNumber>
    </submittedName>
</protein>